<sequence>MKKAAILIMGFLTVFYCSAQRNDWAAVEKVFGKKGTVQGDVFKISYPRTDITVKVNSFTVAPGLALGSWVGLMSMNKNMGTGKIMQNDQATMMGDLVLLDTEVPSALKKLVEAGLTITAIHNHLINETPNVKYVHFAGSGDKVKLAEAIKSVLEVTATPLTAPQSAPQAAVDWSGVEEILGPGKYSGMLLQYSFPRKEKLTESGMTMPSSMGMGTGINFQKNGDSAAITGDFVLLADEVNPVIKILIDNGITPTALHNHMLHDQPRLYMMHFWAVGNPENLAKGLSEALAATNHQSIKK</sequence>
<protein>
    <submittedName>
        <fullName evidence="2">DUF1259 domain-containing protein</fullName>
    </submittedName>
</protein>
<name>A0A3M9NR91_9BACT</name>
<dbReference type="OrthoDB" id="4687120at2"/>
<evidence type="ECO:0000313" key="2">
    <source>
        <dbReference type="EMBL" id="RNI40214.1"/>
    </source>
</evidence>
<dbReference type="EMBL" id="RJJR01000001">
    <property type="protein sequence ID" value="RNI40214.1"/>
    <property type="molecule type" value="Genomic_DNA"/>
</dbReference>
<proteinExistence type="predicted"/>
<keyword evidence="1" id="KW-0732">Signal</keyword>
<keyword evidence="3" id="KW-1185">Reference proteome</keyword>
<organism evidence="2 3">
    <name type="scientific">Hanamia caeni</name>
    <dbReference type="NCBI Taxonomy" id="2294116"/>
    <lineage>
        <taxon>Bacteria</taxon>
        <taxon>Pseudomonadati</taxon>
        <taxon>Bacteroidota</taxon>
        <taxon>Chitinophagia</taxon>
        <taxon>Chitinophagales</taxon>
        <taxon>Chitinophagaceae</taxon>
        <taxon>Hanamia</taxon>
    </lineage>
</organism>
<feature type="chain" id="PRO_5018015426" evidence="1">
    <location>
        <begin position="20"/>
        <end position="299"/>
    </location>
</feature>
<dbReference type="RefSeq" id="WP_123119105.1">
    <property type="nucleotide sequence ID" value="NZ_RJJR01000001.1"/>
</dbReference>
<dbReference type="InterPro" id="IPR011094">
    <property type="entry name" value="Uncharacterised_LppY/LpqO"/>
</dbReference>
<dbReference type="Proteomes" id="UP000267223">
    <property type="component" value="Unassembled WGS sequence"/>
</dbReference>
<reference evidence="2 3" key="1">
    <citation type="submission" date="2018-11" db="EMBL/GenBank/DDBJ databases">
        <title>Draft genome sequence of Ferruginibacter sp. BO-59.</title>
        <authorList>
            <person name="Im W.T."/>
        </authorList>
    </citation>
    <scope>NUCLEOTIDE SEQUENCE [LARGE SCALE GENOMIC DNA]</scope>
    <source>
        <strain evidence="2 3">BO-59</strain>
    </source>
</reference>
<dbReference type="Pfam" id="PF07485">
    <property type="entry name" value="DUF1529"/>
    <property type="match status" value="2"/>
</dbReference>
<gene>
    <name evidence="2" type="ORF">EFY79_02645</name>
</gene>
<comment type="caution">
    <text evidence="2">The sequence shown here is derived from an EMBL/GenBank/DDBJ whole genome shotgun (WGS) entry which is preliminary data.</text>
</comment>
<dbReference type="AlphaFoldDB" id="A0A3M9NR91"/>
<evidence type="ECO:0000313" key="3">
    <source>
        <dbReference type="Proteomes" id="UP000267223"/>
    </source>
</evidence>
<accession>A0A3M9NR91</accession>
<evidence type="ECO:0000256" key="1">
    <source>
        <dbReference type="SAM" id="SignalP"/>
    </source>
</evidence>
<feature type="signal peptide" evidence="1">
    <location>
        <begin position="1"/>
        <end position="19"/>
    </location>
</feature>